<evidence type="ECO:0000313" key="2">
    <source>
        <dbReference type="Proteomes" id="UP000052013"/>
    </source>
</evidence>
<comment type="caution">
    <text evidence="1">The sequence shown here is derived from an EMBL/GenBank/DDBJ whole genome shotgun (WGS) entry which is preliminary data.</text>
</comment>
<evidence type="ECO:0008006" key="3">
    <source>
        <dbReference type="Google" id="ProtNLM"/>
    </source>
</evidence>
<reference evidence="1 2" key="1">
    <citation type="journal article" date="2015" name="Genome Announc.">
        <title>Expanding the biotechnology potential of lactobacilli through comparative genomics of 213 strains and associated genera.</title>
        <authorList>
            <person name="Sun Z."/>
            <person name="Harris H.M."/>
            <person name="McCann A."/>
            <person name="Guo C."/>
            <person name="Argimon S."/>
            <person name="Zhang W."/>
            <person name="Yang X."/>
            <person name="Jeffery I.B."/>
            <person name="Cooney J.C."/>
            <person name="Kagawa T.F."/>
            <person name="Liu W."/>
            <person name="Song Y."/>
            <person name="Salvetti E."/>
            <person name="Wrobel A."/>
            <person name="Rasinkangas P."/>
            <person name="Parkhill J."/>
            <person name="Rea M.C."/>
            <person name="O'Sullivan O."/>
            <person name="Ritari J."/>
            <person name="Douillard F.P."/>
            <person name="Paul Ross R."/>
            <person name="Yang R."/>
            <person name="Briner A.E."/>
            <person name="Felis G.E."/>
            <person name="de Vos W.M."/>
            <person name="Barrangou R."/>
            <person name="Klaenhammer T.R."/>
            <person name="Caufield P.W."/>
            <person name="Cui Y."/>
            <person name="Zhang H."/>
            <person name="O'Toole P.W."/>
        </authorList>
    </citation>
    <scope>NUCLEOTIDE SEQUENCE [LARGE SCALE GENOMIC DNA]</scope>
    <source>
        <strain evidence="1 2">DSM 14421</strain>
    </source>
</reference>
<name>A0A0R1S504_9LACO</name>
<dbReference type="PATRIC" id="fig|1423739.3.peg.1410"/>
<sequence>MKELTYYVQPNEQSPLFKAFQTLISLRKEGRLKKSLAGYHLSIVKIGADMDIPKVTNKQLLDLLKNHRNDALPIVTLDDRIIKIGGFLTPSEISQRFEGLSLQINDDSDR</sequence>
<dbReference type="RefSeq" id="WP_057865773.1">
    <property type="nucleotide sequence ID" value="NZ_AZEY01000098.1"/>
</dbReference>
<dbReference type="EMBL" id="AZEY01000098">
    <property type="protein sequence ID" value="KRL64080.1"/>
    <property type="molecule type" value="Genomic_DNA"/>
</dbReference>
<gene>
    <name evidence="1" type="ORF">FC85_GL001347</name>
</gene>
<accession>A0A0R1S504</accession>
<dbReference type="STRING" id="1423739.FC85_GL001347"/>
<evidence type="ECO:0000313" key="1">
    <source>
        <dbReference type="EMBL" id="KRL64080.1"/>
    </source>
</evidence>
<protein>
    <recommendedName>
        <fullName evidence="3">Arsenical resistance operon trans-acting repressor ArsD</fullName>
    </recommendedName>
</protein>
<dbReference type="Proteomes" id="UP000052013">
    <property type="component" value="Unassembled WGS sequence"/>
</dbReference>
<dbReference type="Gene3D" id="3.40.30.10">
    <property type="entry name" value="Glutaredoxin"/>
    <property type="match status" value="1"/>
</dbReference>
<dbReference type="AlphaFoldDB" id="A0A0R1S504"/>
<organism evidence="1 2">
    <name type="scientific">Lentilactobacillus diolivorans DSM 14421</name>
    <dbReference type="NCBI Taxonomy" id="1423739"/>
    <lineage>
        <taxon>Bacteria</taxon>
        <taxon>Bacillati</taxon>
        <taxon>Bacillota</taxon>
        <taxon>Bacilli</taxon>
        <taxon>Lactobacillales</taxon>
        <taxon>Lactobacillaceae</taxon>
        <taxon>Lentilactobacillus</taxon>
    </lineage>
</organism>
<proteinExistence type="predicted"/>